<dbReference type="EMBL" id="VIGI01000002">
    <property type="protein sequence ID" value="KAB8303267.1"/>
    <property type="molecule type" value="Genomic_DNA"/>
</dbReference>
<evidence type="ECO:0000313" key="1">
    <source>
        <dbReference type="EMBL" id="KAB8303267.1"/>
    </source>
</evidence>
<reference evidence="1 2" key="1">
    <citation type="submission" date="2019-06" db="EMBL/GenBank/DDBJ databases">
        <title>Genome Sequence of the Brown Rot Fungal Pathogen Monilinia laxa.</title>
        <authorList>
            <person name="De Miccolis Angelini R.M."/>
            <person name="Landi L."/>
            <person name="Abate D."/>
            <person name="Pollastro S."/>
            <person name="Romanazzi G."/>
            <person name="Faretra F."/>
        </authorList>
    </citation>
    <scope>NUCLEOTIDE SEQUENCE [LARGE SCALE GENOMIC DNA]</scope>
    <source>
        <strain evidence="1 2">Mlax316</strain>
    </source>
</reference>
<keyword evidence="2" id="KW-1185">Reference proteome</keyword>
<name>A0A5N6KHU6_MONLA</name>
<organism evidence="1 2">
    <name type="scientific">Monilinia laxa</name>
    <name type="common">Brown rot fungus</name>
    <name type="synonym">Sclerotinia laxa</name>
    <dbReference type="NCBI Taxonomy" id="61186"/>
    <lineage>
        <taxon>Eukaryota</taxon>
        <taxon>Fungi</taxon>
        <taxon>Dikarya</taxon>
        <taxon>Ascomycota</taxon>
        <taxon>Pezizomycotina</taxon>
        <taxon>Leotiomycetes</taxon>
        <taxon>Helotiales</taxon>
        <taxon>Sclerotiniaceae</taxon>
        <taxon>Monilinia</taxon>
    </lineage>
</organism>
<sequence>MQSIIPTFRGSSFLLKPNKSRSSATIPSSHPSTVYEKIGIFFSPTSFIYHSYLPYSDIPSLNIPSQKQREKAKKLNFANTHIIVKRIIRKKKLRFKTQVTG</sequence>
<protein>
    <submittedName>
        <fullName evidence="1">Uncharacterized protein</fullName>
    </submittedName>
</protein>
<accession>A0A5N6KHU6</accession>
<dbReference type="AlphaFoldDB" id="A0A5N6KHU6"/>
<proteinExistence type="predicted"/>
<dbReference type="Proteomes" id="UP000326757">
    <property type="component" value="Unassembled WGS sequence"/>
</dbReference>
<gene>
    <name evidence="1" type="ORF">EYC80_004709</name>
</gene>
<comment type="caution">
    <text evidence="1">The sequence shown here is derived from an EMBL/GenBank/DDBJ whole genome shotgun (WGS) entry which is preliminary data.</text>
</comment>
<evidence type="ECO:0000313" key="2">
    <source>
        <dbReference type="Proteomes" id="UP000326757"/>
    </source>
</evidence>